<dbReference type="Pfam" id="PF19950">
    <property type="entry name" value="DUF6412"/>
    <property type="match status" value="1"/>
</dbReference>
<evidence type="ECO:0000313" key="3">
    <source>
        <dbReference type="Proteomes" id="UP001651050"/>
    </source>
</evidence>
<comment type="caution">
    <text evidence="2">The sequence shown here is derived from an EMBL/GenBank/DDBJ whole genome shotgun (WGS) entry which is preliminary data.</text>
</comment>
<sequence>MSEVLLASARDAASSLALVLGAQSLATVLVLLGATTLAAMALSVVARASTAAALGVAPTAAHRARHDVDVPPLVAQSDPDAPGRARPRAPGVLTG</sequence>
<accession>A0ABT0J3Q6</accession>
<organism evidence="2 3">
    <name type="scientific">Isoptericola peretonis</name>
    <dbReference type="NCBI Taxonomy" id="2918523"/>
    <lineage>
        <taxon>Bacteria</taxon>
        <taxon>Bacillati</taxon>
        <taxon>Actinomycetota</taxon>
        <taxon>Actinomycetes</taxon>
        <taxon>Micrococcales</taxon>
        <taxon>Promicromonosporaceae</taxon>
        <taxon>Isoptericola</taxon>
    </lineage>
</organism>
<reference evidence="2 3" key="1">
    <citation type="submission" date="2022-02" db="EMBL/GenBank/DDBJ databases">
        <title>The car tank lid bacteriome: a reservoir of bacteria with potential in bioremediation of fuel.</title>
        <authorList>
            <person name="Vidal-Verdu A."/>
            <person name="Gomez-Martinez D."/>
            <person name="Latorre-Perez A."/>
            <person name="Pereto J."/>
            <person name="Porcar M."/>
        </authorList>
    </citation>
    <scope>NUCLEOTIDE SEQUENCE [LARGE SCALE GENOMIC DNA]</scope>
    <source>
        <strain evidence="2 3">4D.3</strain>
    </source>
</reference>
<dbReference type="EMBL" id="JALQCY010000003">
    <property type="protein sequence ID" value="MCK9794138.1"/>
    <property type="molecule type" value="Genomic_DNA"/>
</dbReference>
<evidence type="ECO:0000313" key="2">
    <source>
        <dbReference type="EMBL" id="MCK9794138.1"/>
    </source>
</evidence>
<protein>
    <submittedName>
        <fullName evidence="2">DUF6412 domain-containing protein</fullName>
    </submittedName>
</protein>
<evidence type="ECO:0000256" key="1">
    <source>
        <dbReference type="SAM" id="MobiDB-lite"/>
    </source>
</evidence>
<gene>
    <name evidence="2" type="ORF">M1843_10310</name>
</gene>
<feature type="region of interest" description="Disordered" evidence="1">
    <location>
        <begin position="67"/>
        <end position="95"/>
    </location>
</feature>
<proteinExistence type="predicted"/>
<feature type="compositionally biased region" description="Low complexity" evidence="1">
    <location>
        <begin position="78"/>
        <end position="95"/>
    </location>
</feature>
<dbReference type="InterPro" id="IPR045635">
    <property type="entry name" value="DUF6412"/>
</dbReference>
<name>A0ABT0J3Q6_9MICO</name>
<dbReference type="RefSeq" id="WP_416343993.1">
    <property type="nucleotide sequence ID" value="NZ_JALQCY010000003.1"/>
</dbReference>
<dbReference type="Proteomes" id="UP001651050">
    <property type="component" value="Unassembled WGS sequence"/>
</dbReference>
<keyword evidence="3" id="KW-1185">Reference proteome</keyword>